<feature type="signal peptide" evidence="2">
    <location>
        <begin position="1"/>
        <end position="38"/>
    </location>
</feature>
<evidence type="ECO:0000313" key="5">
    <source>
        <dbReference type="Proteomes" id="UP000000329"/>
    </source>
</evidence>
<evidence type="ECO:0000313" key="4">
    <source>
        <dbReference type="EMBL" id="ADJ62464.1"/>
    </source>
</evidence>
<gene>
    <name evidence="4" type="ordered locus">Hsero_0947</name>
</gene>
<name>D8J0Q9_HERSS</name>
<dbReference type="PANTHER" id="PTHR22946">
    <property type="entry name" value="DIENELACTONE HYDROLASE DOMAIN-CONTAINING PROTEIN-RELATED"/>
    <property type="match status" value="1"/>
</dbReference>
<feature type="chain" id="PRO_5003115687" evidence="2">
    <location>
        <begin position="39"/>
        <end position="306"/>
    </location>
</feature>
<dbReference type="EMBL" id="CP002039">
    <property type="protein sequence ID" value="ADJ62464.1"/>
    <property type="molecule type" value="Genomic_DNA"/>
</dbReference>
<dbReference type="EC" id="3.4.14.5" evidence="4"/>
<evidence type="ECO:0000259" key="3">
    <source>
        <dbReference type="Pfam" id="PF01738"/>
    </source>
</evidence>
<dbReference type="Pfam" id="PF01738">
    <property type="entry name" value="DLH"/>
    <property type="match status" value="1"/>
</dbReference>
<sequence length="306" mass="33059">MHTREHRPGLRRPRRMPLPLLLAATLVAGLGAANGAYAALIEQQIDVPVSLKNMYGKPVEQKMRVTIWRDDANPAPAPILVLNHGRAAEAAGRANLGRARFTVASRFFVRYGFVVAVPTRVGYGVTGGDDLEDAGGCNSRFYPPVYEAAAQQTIATINAVKALPGTDGARVVVVGQSFGGTTAITVASHQVPGLKAAINFAGGGGGNPKTHPQQPCGPQKLEQMFGDYGKSSQVPTLWIYTENDQWMGPTYPRQWFNAFQAAGGKGEFVLFPPHGEDGHLLFARFPQSWQPRVAEFLEQQGFTAHR</sequence>
<dbReference type="HOGENOM" id="CLU_043246_0_0_4"/>
<dbReference type="AlphaFoldDB" id="D8J0Q9"/>
<dbReference type="InterPro" id="IPR050261">
    <property type="entry name" value="FrsA_esterase"/>
</dbReference>
<protein>
    <submittedName>
        <fullName evidence="4">Dienelactone hydrolase (Esterase_Lipase superfamily) protein</fullName>
        <ecNumber evidence="4">3.1.1.45</ecNumber>
        <ecNumber evidence="4">3.4.14.5</ecNumber>
    </submittedName>
</protein>
<dbReference type="eggNOG" id="COG0412">
    <property type="taxonomic scope" value="Bacteria"/>
</dbReference>
<accession>D8J0Q9</accession>
<dbReference type="STRING" id="757424.Hsero_0947"/>
<dbReference type="SUPFAM" id="SSF53474">
    <property type="entry name" value="alpha/beta-Hydrolases"/>
    <property type="match status" value="1"/>
</dbReference>
<feature type="domain" description="Dienelactone hydrolase" evidence="3">
    <location>
        <begin position="106"/>
        <end position="272"/>
    </location>
</feature>
<dbReference type="Proteomes" id="UP000000329">
    <property type="component" value="Chromosome"/>
</dbReference>
<dbReference type="RefSeq" id="WP_013232978.1">
    <property type="nucleotide sequence ID" value="NC_014323.1"/>
</dbReference>
<dbReference type="GO" id="GO:0008806">
    <property type="term" value="F:carboxymethylenebutenolidase activity"/>
    <property type="evidence" value="ECO:0007669"/>
    <property type="project" value="UniProtKB-EC"/>
</dbReference>
<dbReference type="Gene3D" id="3.40.50.1820">
    <property type="entry name" value="alpha/beta hydrolase"/>
    <property type="match status" value="1"/>
</dbReference>
<evidence type="ECO:0000256" key="2">
    <source>
        <dbReference type="SAM" id="SignalP"/>
    </source>
</evidence>
<dbReference type="EC" id="3.1.1.45" evidence="4"/>
<evidence type="ECO:0000256" key="1">
    <source>
        <dbReference type="ARBA" id="ARBA00022801"/>
    </source>
</evidence>
<dbReference type="GO" id="GO:0008239">
    <property type="term" value="F:dipeptidyl-peptidase activity"/>
    <property type="evidence" value="ECO:0007669"/>
    <property type="project" value="UniProtKB-EC"/>
</dbReference>
<dbReference type="PANTHER" id="PTHR22946:SF9">
    <property type="entry name" value="POLYKETIDE TRANSFERASE AF380"/>
    <property type="match status" value="1"/>
</dbReference>
<dbReference type="InterPro" id="IPR029058">
    <property type="entry name" value="AB_hydrolase_fold"/>
</dbReference>
<dbReference type="GeneID" id="29393932"/>
<dbReference type="KEGG" id="hse:Hsero_0947"/>
<keyword evidence="2" id="KW-0732">Signal</keyword>
<organism evidence="4 5">
    <name type="scientific">Herbaspirillum seropedicae (strain SmR1)</name>
    <dbReference type="NCBI Taxonomy" id="757424"/>
    <lineage>
        <taxon>Bacteria</taxon>
        <taxon>Pseudomonadati</taxon>
        <taxon>Pseudomonadota</taxon>
        <taxon>Betaproteobacteria</taxon>
        <taxon>Burkholderiales</taxon>
        <taxon>Oxalobacteraceae</taxon>
        <taxon>Herbaspirillum</taxon>
    </lineage>
</organism>
<dbReference type="InterPro" id="IPR002925">
    <property type="entry name" value="Dienelactn_hydro"/>
</dbReference>
<proteinExistence type="predicted"/>
<keyword evidence="5" id="KW-1185">Reference proteome</keyword>
<reference evidence="4 5" key="1">
    <citation type="submission" date="2010-04" db="EMBL/GenBank/DDBJ databases">
        <title>The genome of Herbaspirillum seropedicae SmR1, an endophytic, nitrogen-fixing, plant-growth promoting beta-Proteobacteria.</title>
        <authorList>
            <person name="Pedrosa F.O."/>
            <person name="Monteiro R.A."/>
            <person name="Wassem R."/>
            <person name="Cruz L.M."/>
            <person name="Ayub R.A."/>
            <person name="Colauto N.B."/>
            <person name="Fernandez M.A."/>
            <person name="Fungaro M.H.P."/>
            <person name="Grisard E.C."/>
            <person name="Hungria M."/>
            <person name="Madeira H.M.F."/>
            <person name="Nodari R.O."/>
            <person name="Osaku C.A."/>
            <person name="Petzl-Erler M.L."/>
            <person name="Terenzi H."/>
            <person name="Vieira L.G.E."/>
            <person name="Almeida M.I.M."/>
            <person name="Alves L.R."/>
            <person name="Arantes O.M.N."/>
            <person name="Balsanelli E."/>
            <person name="Barcellos F.G."/>
            <person name="Baura V.A."/>
            <person name="Binde D.R."/>
            <person name="Campo R.J."/>
            <person name="Chubatsu L.S."/>
            <person name="Chueire L.M.O."/>
            <person name="Ciferri R.R."/>
            <person name="Correa L.C."/>
            <person name="da Conceicao Silva J.L."/>
            <person name="Dabul A.N.G."/>
            <person name="Dambros B.P."/>
            <person name="Faoro H."/>
            <person name="Favetti A."/>
            <person name="Friedermann G."/>
            <person name="Furlaneto M.C."/>
            <person name="Gasques L.S."/>
            <person name="Gimenes C.C.T."/>
            <person name="Gioppo N.M.R."/>
            <person name="Glienke-Blanco C."/>
            <person name="Godoy L.P."/>
            <person name="Guerra M.P."/>
            <person name="Karp S."/>
            <person name="Kava-Cordeiro V."/>
            <person name="Margarido V.P."/>
            <person name="Mathioni S.M."/>
            <person name="Menck-Soares M.A."/>
            <person name="Murace N.K."/>
            <person name="Nicolas M.F."/>
            <person name="Oliveira C.E.C."/>
            <person name="Pagnan N.A.B."/>
            <person name="Pamphile J.A."/>
            <person name="Patussi E.V."/>
            <person name="Pereira L.F.P."/>
            <person name="Pereira-Ferrari L."/>
            <person name="Pinto F.G.S."/>
            <person name="Precoma C."/>
            <person name="Prioli A.J."/>
            <person name="Prioli S.M.A.P."/>
            <person name="Raittz R.T."/>
            <person name="Ramos H.J.O."/>
            <person name="Ribeiro E.M.S.F."/>
            <person name="Rigo L.U."/>
            <person name="Rocha C.L.M.S.C."/>
            <person name="Rocha S.N."/>
            <person name="Santos K."/>
            <person name="Satori D."/>
            <person name="Silva A.G."/>
            <person name="Simao R.C.G."/>
            <person name="Soares M.A.M."/>
            <person name="Souza E.M."/>
            <person name="Steffens M.B.R."/>
            <person name="Steindel M."/>
            <person name="Tadra-Sfeir M.Z."/>
            <person name="Takahashi E.K."/>
            <person name="Torres R.A."/>
            <person name="Valle J.S."/>
            <person name="Vernal J.I."/>
            <person name="Vilas-Boas L.A."/>
            <person name="Watanabe M.A.E."/>
            <person name="Weiss V.A."/>
            <person name="Yates M.A."/>
            <person name="Souza E.M."/>
        </authorList>
    </citation>
    <scope>NUCLEOTIDE SEQUENCE [LARGE SCALE GENOMIC DNA]</scope>
    <source>
        <strain evidence="4 5">SmR1</strain>
    </source>
</reference>
<keyword evidence="1 4" id="KW-0378">Hydrolase</keyword>